<evidence type="ECO:0000256" key="8">
    <source>
        <dbReference type="PIRSR" id="PIRSR608901-2"/>
    </source>
</evidence>
<feature type="transmembrane region" description="Helical" evidence="9">
    <location>
        <begin position="245"/>
        <end position="262"/>
    </location>
</feature>
<feature type="binding site" evidence="7">
    <location>
        <position position="22"/>
    </location>
    <ligand>
        <name>Ca(2+)</name>
        <dbReference type="ChEBI" id="CHEBI:29108"/>
    </ligand>
</feature>
<dbReference type="GO" id="GO:0016811">
    <property type="term" value="F:hydrolase activity, acting on carbon-nitrogen (but not peptide) bonds, in linear amides"/>
    <property type="evidence" value="ECO:0007669"/>
    <property type="project" value="InterPro"/>
</dbReference>
<comment type="subcellular location">
    <subcellularLocation>
        <location evidence="1">Membrane</location>
        <topology evidence="1">Multi-pass membrane protein</topology>
    </subcellularLocation>
</comment>
<dbReference type="PANTHER" id="PTHR46187:SF1">
    <property type="entry name" value="ALKALINE PHYTOCERAMIDASE"/>
    <property type="match status" value="1"/>
</dbReference>
<dbReference type="OrthoDB" id="187171at2759"/>
<comment type="caution">
    <text evidence="10">The sequence shown here is derived from an EMBL/GenBank/DDBJ whole genome shotgun (WGS) entry which is preliminary data.</text>
</comment>
<evidence type="ECO:0000313" key="10">
    <source>
        <dbReference type="EMBL" id="KAG0652352.1"/>
    </source>
</evidence>
<keyword evidence="6 9" id="KW-0472">Membrane</keyword>
<dbReference type="InterPro" id="IPR008901">
    <property type="entry name" value="ACER"/>
</dbReference>
<accession>A0A9P6VQK0</accession>
<evidence type="ECO:0000313" key="11">
    <source>
        <dbReference type="Proteomes" id="UP000785200"/>
    </source>
</evidence>
<feature type="binding site" evidence="8">
    <location>
        <position position="292"/>
    </location>
    <ligand>
        <name>Zn(2+)</name>
        <dbReference type="ChEBI" id="CHEBI:29105"/>
        <note>catalytic</note>
    </ligand>
</feature>
<gene>
    <name evidence="10" type="ORF">D0Z07_1184</name>
</gene>
<feature type="binding site" evidence="7">
    <location>
        <position position="30"/>
    </location>
    <ligand>
        <name>Ca(2+)</name>
        <dbReference type="ChEBI" id="CHEBI:29108"/>
    </ligand>
</feature>
<feature type="transmembrane region" description="Helical" evidence="9">
    <location>
        <begin position="289"/>
        <end position="309"/>
    </location>
</feature>
<feature type="transmembrane region" description="Helical" evidence="9">
    <location>
        <begin position="207"/>
        <end position="224"/>
    </location>
</feature>
<dbReference type="PANTHER" id="PTHR46187">
    <property type="entry name" value="ALKALINE CERAMIDASE 3"/>
    <property type="match status" value="1"/>
</dbReference>
<comment type="cofactor">
    <cofactor evidence="8">
        <name>Zn(2+)</name>
        <dbReference type="ChEBI" id="CHEBI:29105"/>
    </cofactor>
</comment>
<proteinExistence type="inferred from homology"/>
<evidence type="ECO:0000256" key="6">
    <source>
        <dbReference type="ARBA" id="ARBA00023136"/>
    </source>
</evidence>
<evidence type="ECO:0000256" key="3">
    <source>
        <dbReference type="ARBA" id="ARBA00022692"/>
    </source>
</evidence>
<keyword evidence="3 9" id="KW-0812">Transmembrane</keyword>
<keyword evidence="7" id="KW-0479">Metal-binding</keyword>
<dbReference type="GO" id="GO:0046513">
    <property type="term" value="P:ceramide biosynthetic process"/>
    <property type="evidence" value="ECO:0007669"/>
    <property type="project" value="TreeGrafter"/>
</dbReference>
<keyword evidence="11" id="KW-1185">Reference proteome</keyword>
<feature type="binding site" evidence="8">
    <location>
        <position position="288"/>
    </location>
    <ligand>
        <name>Zn(2+)</name>
        <dbReference type="ChEBI" id="CHEBI:29105"/>
        <note>catalytic</note>
    </ligand>
</feature>
<keyword evidence="8" id="KW-0862">Zinc</keyword>
<dbReference type="EMBL" id="VNKQ01000003">
    <property type="protein sequence ID" value="KAG0652352.1"/>
    <property type="molecule type" value="Genomic_DNA"/>
</dbReference>
<protein>
    <submittedName>
        <fullName evidence="10">Alkaline ceramidase YDC1</fullName>
    </submittedName>
</protein>
<keyword evidence="7" id="KW-0106">Calcium</keyword>
<feature type="binding site" evidence="8">
    <location>
        <position position="78"/>
    </location>
    <ligand>
        <name>Zn(2+)</name>
        <dbReference type="ChEBI" id="CHEBI:29105"/>
        <note>catalytic</note>
    </ligand>
</feature>
<feature type="transmembrane region" description="Helical" evidence="9">
    <location>
        <begin position="62"/>
        <end position="85"/>
    </location>
</feature>
<keyword evidence="4" id="KW-0378">Hydrolase</keyword>
<dbReference type="AlphaFoldDB" id="A0A9P6VQK0"/>
<sequence length="377" mass="41575">MALSRTRPQTILGDDKLGCKDNIITPYIAEFINTLTNVTYLYYAFHGIRSNSNRKDAILRNLPYLGIALVGIGSAVFHSTLINYLQWCKFPRESLVAGPLDLSFYSEFQTSVEDISVLFYCSRWTAHRPLKSDGITQLAGYQGKKHIFDSEADKLPGDELSMHIATLTVLHRVMTFDKSLTLTISSGLISALLMIAFIAWHCMTDELIVHSILFGVMIVAVGIKTRTIIGRRVPDKAVRREVRKLATWGSVFFIGGFVLWNVDQMICGTLTSIKRAIGMPWSFVFELHGWWHVFTGMGAYIFIALVEYLTSEEAGQPLGNNFAWPVAKIVNCSAGSKPATNGAAVNNAVKEHGNGHVVNGHLNGCANGVKANGKKAC</sequence>
<evidence type="ECO:0000256" key="4">
    <source>
        <dbReference type="ARBA" id="ARBA00022801"/>
    </source>
</evidence>
<evidence type="ECO:0000256" key="1">
    <source>
        <dbReference type="ARBA" id="ARBA00004141"/>
    </source>
</evidence>
<dbReference type="GO" id="GO:0005789">
    <property type="term" value="C:endoplasmic reticulum membrane"/>
    <property type="evidence" value="ECO:0007669"/>
    <property type="project" value="TreeGrafter"/>
</dbReference>
<reference evidence="10" key="1">
    <citation type="submission" date="2019-07" db="EMBL/GenBank/DDBJ databases">
        <title>Hyphodiscus hymeniophilus genome sequencing and assembly.</title>
        <authorList>
            <person name="Kramer G."/>
            <person name="Nodwell J."/>
        </authorList>
    </citation>
    <scope>NUCLEOTIDE SEQUENCE</scope>
    <source>
        <strain evidence="10">ATCC 34498</strain>
    </source>
</reference>
<dbReference type="GO" id="GO:0046514">
    <property type="term" value="P:ceramide catabolic process"/>
    <property type="evidence" value="ECO:0007669"/>
    <property type="project" value="TreeGrafter"/>
</dbReference>
<dbReference type="Proteomes" id="UP000785200">
    <property type="component" value="Unassembled WGS sequence"/>
</dbReference>
<name>A0A9P6VQK0_9HELO</name>
<comment type="similarity">
    <text evidence="2">Belongs to the alkaline ceramidase family.</text>
</comment>
<evidence type="ECO:0000256" key="7">
    <source>
        <dbReference type="PIRSR" id="PIRSR608901-1"/>
    </source>
</evidence>
<keyword evidence="5 9" id="KW-1133">Transmembrane helix</keyword>
<evidence type="ECO:0000256" key="5">
    <source>
        <dbReference type="ARBA" id="ARBA00022989"/>
    </source>
</evidence>
<evidence type="ECO:0000256" key="9">
    <source>
        <dbReference type="SAM" id="Phobius"/>
    </source>
</evidence>
<dbReference type="Pfam" id="PF05875">
    <property type="entry name" value="Ceramidase"/>
    <property type="match status" value="1"/>
</dbReference>
<organism evidence="10 11">
    <name type="scientific">Hyphodiscus hymeniophilus</name>
    <dbReference type="NCBI Taxonomy" id="353542"/>
    <lineage>
        <taxon>Eukaryota</taxon>
        <taxon>Fungi</taxon>
        <taxon>Dikarya</taxon>
        <taxon>Ascomycota</taxon>
        <taxon>Pezizomycotina</taxon>
        <taxon>Leotiomycetes</taxon>
        <taxon>Helotiales</taxon>
        <taxon>Hyphodiscaceae</taxon>
        <taxon>Hyphodiscus</taxon>
    </lineage>
</organism>
<dbReference type="GO" id="GO:0046872">
    <property type="term" value="F:metal ion binding"/>
    <property type="evidence" value="ECO:0007669"/>
    <property type="project" value="UniProtKB-KW"/>
</dbReference>
<feature type="transmembrane region" description="Helical" evidence="9">
    <location>
        <begin position="180"/>
        <end position="201"/>
    </location>
</feature>
<evidence type="ECO:0000256" key="2">
    <source>
        <dbReference type="ARBA" id="ARBA00009780"/>
    </source>
</evidence>